<dbReference type="EMBL" id="JAPEUR010000001">
    <property type="protein sequence ID" value="KAJ4329400.1"/>
    <property type="molecule type" value="Genomic_DNA"/>
</dbReference>
<sequence>MPKFNVPINRKQWFQARKHHDPADIGISGFGANALGSASRLSYQDWLLLKIVWPRYNHRPNHTEFFGDKGPSRSKEALAALSKEDWWEPLTEGEGEGESESDKRPWSWKQLAAWKQSANDIAMRKPFDPDPAGIMFDPTDPFRFDVQPPPEPASRPRRHQSDRHAQEKAEREAQLQRLDQYVYGQSPNQSPPPLGAGHGLSPTGSERLGSSSGSPGSTGRAQLSAASFNDGSSEGKFINRHRPDEAIINMSMVLLLQGVCMSLLQTQEYELYDWTILHKLFTISQPDPDNEGMRRNILTAKTDGCLQARHKGRDPDKGNALAIMEAKPYRRYSPEDNAIAIRIQEGAEMAAWISTEARKGLLPSRSDDKTIYRRLLISQDFDQVFLTIAEFDEQYIRQRGVGDCSDARPFCHSIESCSPCSEIWEAFIGLEVVFSGSREQGERREQRRQAKRIQYFRFQLQVCVIVSADHSHGPNKSSGPQP</sequence>
<keyword evidence="3" id="KW-1185">Reference proteome</keyword>
<feature type="compositionally biased region" description="Basic and acidic residues" evidence="1">
    <location>
        <begin position="162"/>
        <end position="174"/>
    </location>
</feature>
<feature type="compositionally biased region" description="Polar residues" evidence="1">
    <location>
        <begin position="220"/>
        <end position="232"/>
    </location>
</feature>
<feature type="region of interest" description="Disordered" evidence="1">
    <location>
        <begin position="123"/>
        <end position="237"/>
    </location>
</feature>
<name>A0A9W8WNC5_9HYPO</name>
<accession>A0A9W8WNC5</accession>
<gene>
    <name evidence="2" type="ORF">N0V84_000034</name>
</gene>
<evidence type="ECO:0000313" key="3">
    <source>
        <dbReference type="Proteomes" id="UP001140502"/>
    </source>
</evidence>
<feature type="region of interest" description="Disordered" evidence="1">
    <location>
        <begin position="85"/>
        <end position="107"/>
    </location>
</feature>
<proteinExistence type="predicted"/>
<dbReference type="Proteomes" id="UP001140502">
    <property type="component" value="Unassembled WGS sequence"/>
</dbReference>
<feature type="compositionally biased region" description="Low complexity" evidence="1">
    <location>
        <begin position="204"/>
        <end position="219"/>
    </location>
</feature>
<reference evidence="2" key="1">
    <citation type="submission" date="2022-10" db="EMBL/GenBank/DDBJ databases">
        <title>Tapping the CABI collections for fungal endophytes: first genome assemblies for Collariella, Neodidymelliopsis, Ascochyta clinopodiicola, Didymella pomorum, Didymosphaeria variabile, Neocosmospora piperis and Neocucurbitaria cava.</title>
        <authorList>
            <person name="Hill R."/>
        </authorList>
    </citation>
    <scope>NUCLEOTIDE SEQUENCE</scope>
    <source>
        <strain evidence="2">IMI 366586</strain>
    </source>
</reference>
<dbReference type="OrthoDB" id="3508621at2759"/>
<evidence type="ECO:0000313" key="2">
    <source>
        <dbReference type="EMBL" id="KAJ4329400.1"/>
    </source>
</evidence>
<evidence type="ECO:0000256" key="1">
    <source>
        <dbReference type="SAM" id="MobiDB-lite"/>
    </source>
</evidence>
<dbReference type="AlphaFoldDB" id="A0A9W8WNC5"/>
<protein>
    <submittedName>
        <fullName evidence="2">Uncharacterized protein</fullName>
    </submittedName>
</protein>
<comment type="caution">
    <text evidence="2">The sequence shown here is derived from an EMBL/GenBank/DDBJ whole genome shotgun (WGS) entry which is preliminary data.</text>
</comment>
<organism evidence="2 3">
    <name type="scientific">Fusarium piperis</name>
    <dbReference type="NCBI Taxonomy" id="1435070"/>
    <lineage>
        <taxon>Eukaryota</taxon>
        <taxon>Fungi</taxon>
        <taxon>Dikarya</taxon>
        <taxon>Ascomycota</taxon>
        <taxon>Pezizomycotina</taxon>
        <taxon>Sordariomycetes</taxon>
        <taxon>Hypocreomycetidae</taxon>
        <taxon>Hypocreales</taxon>
        <taxon>Nectriaceae</taxon>
        <taxon>Fusarium</taxon>
        <taxon>Fusarium solani species complex</taxon>
    </lineage>
</organism>